<sequence length="289" mass="31094">MWPVITELLRVQQVSKHVQARARTRRGTATPRLVSATRESRAVPPGVRSAGGRGSASFLRPSAPRRARGSGGTGRWATPRSRTAPHPPITAPNLLPSRLPVPTYRAGRPVSSPALPRQGRSAPPRACLHPPTAVDSGQPRLPPRALVGSARPPSLPASGFRPHQPGRAHQRMNHTPDATPNATAVSFFLPKKLVANPVNLPAANPRSFPPRVPPPRAREPHINAGKPVASPSPAPLTPLPETRSWSSHGTTTNCRTDVHARSHKQHHQQRRLCYQSCSIAPFERSTSAA</sequence>
<name>A0A2T8JCM5_9POAL</name>
<gene>
    <name evidence="2" type="ORF">PAHAL_4G113200</name>
</gene>
<feature type="region of interest" description="Disordered" evidence="1">
    <location>
        <begin position="21"/>
        <end position="158"/>
    </location>
</feature>
<dbReference type="Gramene" id="PVH47676">
    <property type="protein sequence ID" value="PVH47676"/>
    <property type="gene ID" value="PAHAL_4G113200"/>
</dbReference>
<dbReference type="EMBL" id="CM008049">
    <property type="protein sequence ID" value="PVH47676.1"/>
    <property type="molecule type" value="Genomic_DNA"/>
</dbReference>
<evidence type="ECO:0000256" key="1">
    <source>
        <dbReference type="SAM" id="MobiDB-lite"/>
    </source>
</evidence>
<reference evidence="2" key="1">
    <citation type="submission" date="2018-04" db="EMBL/GenBank/DDBJ databases">
        <title>WGS assembly of Panicum hallii.</title>
        <authorList>
            <person name="Lovell J."/>
            <person name="Jenkins J."/>
            <person name="Lowry D."/>
            <person name="Mamidi S."/>
            <person name="Sreedasyam A."/>
            <person name="Weng X."/>
            <person name="Barry K."/>
            <person name="Bonette J."/>
            <person name="Campitelli B."/>
            <person name="Daum C."/>
            <person name="Gordon S."/>
            <person name="Gould B."/>
            <person name="Lipzen A."/>
            <person name="Macqueen A."/>
            <person name="Palacio-Mejia J."/>
            <person name="Plott C."/>
            <person name="Shakirov E."/>
            <person name="Shu S."/>
            <person name="Yoshinaga Y."/>
            <person name="Zane M."/>
            <person name="Rokhsar D."/>
            <person name="Grimwood J."/>
            <person name="Schmutz J."/>
            <person name="Juenger T."/>
        </authorList>
    </citation>
    <scope>NUCLEOTIDE SEQUENCE [LARGE SCALE GENOMIC DNA]</scope>
    <source>
        <strain evidence="2">FIL2</strain>
    </source>
</reference>
<dbReference type="Proteomes" id="UP000243499">
    <property type="component" value="Chromosome 4"/>
</dbReference>
<dbReference type="AlphaFoldDB" id="A0A2T8JCM5"/>
<evidence type="ECO:0000313" key="2">
    <source>
        <dbReference type="EMBL" id="PVH47676.1"/>
    </source>
</evidence>
<organism evidence="2">
    <name type="scientific">Panicum hallii</name>
    <dbReference type="NCBI Taxonomy" id="206008"/>
    <lineage>
        <taxon>Eukaryota</taxon>
        <taxon>Viridiplantae</taxon>
        <taxon>Streptophyta</taxon>
        <taxon>Embryophyta</taxon>
        <taxon>Tracheophyta</taxon>
        <taxon>Spermatophyta</taxon>
        <taxon>Magnoliopsida</taxon>
        <taxon>Liliopsida</taxon>
        <taxon>Poales</taxon>
        <taxon>Poaceae</taxon>
        <taxon>PACMAD clade</taxon>
        <taxon>Panicoideae</taxon>
        <taxon>Panicodae</taxon>
        <taxon>Paniceae</taxon>
        <taxon>Panicinae</taxon>
        <taxon>Panicum</taxon>
        <taxon>Panicum sect. Panicum</taxon>
    </lineage>
</organism>
<protein>
    <submittedName>
        <fullName evidence="2">Uncharacterized protein</fullName>
    </submittedName>
</protein>
<feature type="region of interest" description="Disordered" evidence="1">
    <location>
        <begin position="202"/>
        <end position="251"/>
    </location>
</feature>
<accession>A0A2T8JCM5</accession>
<proteinExistence type="predicted"/>